<gene>
    <name evidence="1" type="ORF">F8B77_15015</name>
</gene>
<organism evidence="1 2">
    <name type="scientific">Aliivibrio finisterrensis</name>
    <dbReference type="NCBI Taxonomy" id="511998"/>
    <lineage>
        <taxon>Bacteria</taxon>
        <taxon>Pseudomonadati</taxon>
        <taxon>Pseudomonadota</taxon>
        <taxon>Gammaproteobacteria</taxon>
        <taxon>Vibrionales</taxon>
        <taxon>Vibrionaceae</taxon>
        <taxon>Aliivibrio</taxon>
    </lineage>
</organism>
<name>A0A6N6RQ65_9GAMM</name>
<accession>A0A6N6RQ65</accession>
<comment type="caution">
    <text evidence="1">The sequence shown here is derived from an EMBL/GenBank/DDBJ whole genome shotgun (WGS) entry which is preliminary data.</text>
</comment>
<proteinExistence type="predicted"/>
<dbReference type="Proteomes" id="UP000434870">
    <property type="component" value="Unassembled WGS sequence"/>
</dbReference>
<evidence type="ECO:0008006" key="3">
    <source>
        <dbReference type="Google" id="ProtNLM"/>
    </source>
</evidence>
<dbReference type="RefSeq" id="WP_151656250.1">
    <property type="nucleotide sequence ID" value="NZ_WBVP01000020.1"/>
</dbReference>
<dbReference type="AlphaFoldDB" id="A0A6N6RQ65"/>
<protein>
    <recommendedName>
        <fullName evidence="3">Lipoprotein</fullName>
    </recommendedName>
</protein>
<dbReference type="PROSITE" id="PS51257">
    <property type="entry name" value="PROKAR_LIPOPROTEIN"/>
    <property type="match status" value="1"/>
</dbReference>
<evidence type="ECO:0000313" key="2">
    <source>
        <dbReference type="Proteomes" id="UP000434870"/>
    </source>
</evidence>
<sequence>MTRSKLTVCMFLVAALLTGCNESNKSNNSNSDTHFLKAIDGYLVDAEVYIDRNGNGIPEDDEKLKQLTNESGVIGIPVKDRDFDIIVEAIVGKTRDSDKGGTIDQSFRLVANGSGSVITPFTTIAKAQNKTLQELATELGYDVEVLSQDYIALKASNPEAKKVHLFARSVVGELNKDLGSDIFDKQIKTIKDEIDTLVNKDEDLDSLNIYLSDTGLASTVPMQPTLNEFLDNTKYTSMSFNDFWRTRDGELANWQFDIKKNTVSIEGNLFELMFDKFNPNSFFMTFPDNGEGCEVAYTAGICRSEMQDDFIFIDNKFALATSIDGDLQMYLKPSSTELITNQLLGVDSFPLTGMNIKENSYHHLDDKSNNWNSNPVLSEISKGSITLSNIENGLITMNDKEYVILRGNGQVYIMKRVSDNHPSLLFRSKELADFILDKWKNHTLEQPQ</sequence>
<reference evidence="1 2" key="1">
    <citation type="submission" date="2019-09" db="EMBL/GenBank/DDBJ databases">
        <title>Genome of Aliivibrio finisterrensis LMG 23869 (type strain).</title>
        <authorList>
            <person name="Bowman J.P."/>
        </authorList>
    </citation>
    <scope>NUCLEOTIDE SEQUENCE [LARGE SCALE GENOMIC DNA]</scope>
    <source>
        <strain evidence="1 2">LMG 23869</strain>
    </source>
</reference>
<dbReference type="EMBL" id="WBVP01000020">
    <property type="protein sequence ID" value="KAB2823588.1"/>
    <property type="molecule type" value="Genomic_DNA"/>
</dbReference>
<evidence type="ECO:0000313" key="1">
    <source>
        <dbReference type="EMBL" id="KAB2823588.1"/>
    </source>
</evidence>